<reference evidence="3" key="1">
    <citation type="journal article" date="2019" name="Int. J. Syst. Evol. Microbiol.">
        <title>The Global Catalogue of Microorganisms (GCM) 10K type strain sequencing project: providing services to taxonomists for standard genome sequencing and annotation.</title>
        <authorList>
            <consortium name="The Broad Institute Genomics Platform"/>
            <consortium name="The Broad Institute Genome Sequencing Center for Infectious Disease"/>
            <person name="Wu L."/>
            <person name="Ma J."/>
        </authorList>
    </citation>
    <scope>NUCLEOTIDE SEQUENCE [LARGE SCALE GENOMIC DNA]</scope>
    <source>
        <strain evidence="3">CGMCC 4.7349</strain>
    </source>
</reference>
<dbReference type="EMBL" id="BMNG01000002">
    <property type="protein sequence ID" value="GGO37005.1"/>
    <property type="molecule type" value="Genomic_DNA"/>
</dbReference>
<organism evidence="2 3">
    <name type="scientific">Streptomyces lasiicapitis</name>
    <dbReference type="NCBI Taxonomy" id="1923961"/>
    <lineage>
        <taxon>Bacteria</taxon>
        <taxon>Bacillati</taxon>
        <taxon>Actinomycetota</taxon>
        <taxon>Actinomycetes</taxon>
        <taxon>Kitasatosporales</taxon>
        <taxon>Streptomycetaceae</taxon>
        <taxon>Streptomyces</taxon>
    </lineage>
</organism>
<gene>
    <name evidence="2" type="ORF">GCM10012286_09850</name>
</gene>
<dbReference type="Proteomes" id="UP000656881">
    <property type="component" value="Unassembled WGS sequence"/>
</dbReference>
<feature type="compositionally biased region" description="Basic residues" evidence="1">
    <location>
        <begin position="26"/>
        <end position="35"/>
    </location>
</feature>
<accession>A0ABQ2LJM6</accession>
<sequence length="81" mass="9139">MTVDNACSLNSDCWTTGVCTTGVGHLNRRRKRKIRAREYPSGASDLCHRDTREPRPVPEHRRPGDPRKDRYGHLDEAPGVG</sequence>
<proteinExistence type="predicted"/>
<feature type="compositionally biased region" description="Basic and acidic residues" evidence="1">
    <location>
        <begin position="46"/>
        <end position="81"/>
    </location>
</feature>
<protein>
    <submittedName>
        <fullName evidence="2">Uncharacterized protein</fullName>
    </submittedName>
</protein>
<feature type="region of interest" description="Disordered" evidence="1">
    <location>
        <begin position="25"/>
        <end position="81"/>
    </location>
</feature>
<keyword evidence="3" id="KW-1185">Reference proteome</keyword>
<comment type="caution">
    <text evidence="2">The sequence shown here is derived from an EMBL/GenBank/DDBJ whole genome shotgun (WGS) entry which is preliminary data.</text>
</comment>
<evidence type="ECO:0000313" key="2">
    <source>
        <dbReference type="EMBL" id="GGO37005.1"/>
    </source>
</evidence>
<evidence type="ECO:0000313" key="3">
    <source>
        <dbReference type="Proteomes" id="UP000656881"/>
    </source>
</evidence>
<evidence type="ECO:0000256" key="1">
    <source>
        <dbReference type="SAM" id="MobiDB-lite"/>
    </source>
</evidence>
<name>A0ABQ2LJM6_9ACTN</name>